<proteinExistence type="predicted"/>
<dbReference type="Proteomes" id="UP000796104">
    <property type="component" value="Unassembled WGS sequence"/>
</dbReference>
<accession>A0AAX2UQF2</accession>
<dbReference type="Gene3D" id="1.10.260.40">
    <property type="entry name" value="lambda repressor-like DNA-binding domains"/>
    <property type="match status" value="1"/>
</dbReference>
<reference evidence="1" key="1">
    <citation type="submission" date="2017-10" db="EMBL/GenBank/DDBJ databases">
        <authorList>
            <person name="Colston S.M."/>
            <person name="Graf J."/>
        </authorList>
    </citation>
    <scope>NUCLEOTIDE SEQUENCE</scope>
    <source>
        <strain evidence="1">BAQ071013-135</strain>
    </source>
</reference>
<organism evidence="1 2">
    <name type="scientific">Aeromonas veronii</name>
    <dbReference type="NCBI Taxonomy" id="654"/>
    <lineage>
        <taxon>Bacteria</taxon>
        <taxon>Pseudomonadati</taxon>
        <taxon>Pseudomonadota</taxon>
        <taxon>Gammaproteobacteria</taxon>
        <taxon>Aeromonadales</taxon>
        <taxon>Aeromonadaceae</taxon>
        <taxon>Aeromonas</taxon>
    </lineage>
</organism>
<dbReference type="AlphaFoldDB" id="A0AAX2UQF2"/>
<sequence>MTGVPEKTLRNYEIDKNRMTLFAIVKICECIPFAPYMHWIMFGSVNTATQVDPITGEHSQAAAEAAMKALEQLDDRSMDSVVATMRSLLPGGR</sequence>
<dbReference type="GO" id="GO:0003677">
    <property type="term" value="F:DNA binding"/>
    <property type="evidence" value="ECO:0007669"/>
    <property type="project" value="InterPro"/>
</dbReference>
<reference evidence="1" key="2">
    <citation type="journal article" date="2019" name="PLoS ONE">
        <title>Identification and characterization of putative Aeromonas spp. T3SS effectors.</title>
        <authorList>
            <person name="Rangel L.T."/>
            <person name="Marden J."/>
            <person name="Colston S."/>
            <person name="Setubal J.C."/>
            <person name="Graf J."/>
            <person name="Gogarten J.P."/>
        </authorList>
    </citation>
    <scope>NUCLEOTIDE SEQUENCE</scope>
    <source>
        <strain evidence="1">BAQ071013-135</strain>
    </source>
</reference>
<comment type="caution">
    <text evidence="1">The sequence shown here is derived from an EMBL/GenBank/DDBJ whole genome shotgun (WGS) entry which is preliminary data.</text>
</comment>
<name>A0AAX2UQF2_AERVE</name>
<evidence type="ECO:0008006" key="3">
    <source>
        <dbReference type="Google" id="ProtNLM"/>
    </source>
</evidence>
<dbReference type="EMBL" id="PDXJ01000025">
    <property type="protein sequence ID" value="TND52023.1"/>
    <property type="molecule type" value="Genomic_DNA"/>
</dbReference>
<protein>
    <recommendedName>
        <fullName evidence="3">XRE family transcriptional regulator</fullName>
    </recommendedName>
</protein>
<gene>
    <name evidence="1" type="ORF">CF123_18065</name>
</gene>
<evidence type="ECO:0000313" key="1">
    <source>
        <dbReference type="EMBL" id="TND52023.1"/>
    </source>
</evidence>
<dbReference type="InterPro" id="IPR010982">
    <property type="entry name" value="Lambda_DNA-bd_dom_sf"/>
</dbReference>
<evidence type="ECO:0000313" key="2">
    <source>
        <dbReference type="Proteomes" id="UP000796104"/>
    </source>
</evidence>
<dbReference type="RefSeq" id="WP_139495224.1">
    <property type="nucleotide sequence ID" value="NZ_CAWORL010000018.1"/>
</dbReference>